<organism evidence="6 7">
    <name type="scientific">Amphimedon queenslandica</name>
    <name type="common">Sponge</name>
    <dbReference type="NCBI Taxonomy" id="400682"/>
    <lineage>
        <taxon>Eukaryota</taxon>
        <taxon>Metazoa</taxon>
        <taxon>Porifera</taxon>
        <taxon>Demospongiae</taxon>
        <taxon>Heteroscleromorpha</taxon>
        <taxon>Haplosclerida</taxon>
        <taxon>Niphatidae</taxon>
        <taxon>Amphimedon</taxon>
    </lineage>
</organism>
<evidence type="ECO:0000256" key="3">
    <source>
        <dbReference type="SAM" id="MobiDB-lite"/>
    </source>
</evidence>
<dbReference type="GO" id="GO:0035023">
    <property type="term" value="P:regulation of Rho protein signal transduction"/>
    <property type="evidence" value="ECO:0007669"/>
    <property type="project" value="TreeGrafter"/>
</dbReference>
<keyword evidence="7" id="KW-1185">Reference proteome</keyword>
<dbReference type="Gene3D" id="3.30.530.20">
    <property type="match status" value="1"/>
</dbReference>
<evidence type="ECO:0000313" key="7">
    <source>
        <dbReference type="Proteomes" id="UP000007879"/>
    </source>
</evidence>
<feature type="region of interest" description="Disordered" evidence="3">
    <location>
        <begin position="706"/>
        <end position="729"/>
    </location>
</feature>
<feature type="region of interest" description="Disordered" evidence="3">
    <location>
        <begin position="26"/>
        <end position="45"/>
    </location>
</feature>
<keyword evidence="1" id="KW-0343">GTPase activation</keyword>
<dbReference type="SMART" id="SM00324">
    <property type="entry name" value="RhoGAP"/>
    <property type="match status" value="1"/>
</dbReference>
<dbReference type="Gene3D" id="1.10.287.2070">
    <property type="match status" value="1"/>
</dbReference>
<evidence type="ECO:0000259" key="5">
    <source>
        <dbReference type="PROSITE" id="PS50848"/>
    </source>
</evidence>
<dbReference type="GO" id="GO:0030036">
    <property type="term" value="P:actin cytoskeleton organization"/>
    <property type="evidence" value="ECO:0007669"/>
    <property type="project" value="TreeGrafter"/>
</dbReference>
<dbReference type="GO" id="GO:0005096">
    <property type="term" value="F:GTPase activator activity"/>
    <property type="evidence" value="ECO:0007669"/>
    <property type="project" value="UniProtKB-KW"/>
</dbReference>
<dbReference type="Proteomes" id="UP000007879">
    <property type="component" value="Unassembled WGS sequence"/>
</dbReference>
<evidence type="ECO:0000259" key="4">
    <source>
        <dbReference type="PROSITE" id="PS50238"/>
    </source>
</evidence>
<feature type="compositionally biased region" description="Basic and acidic residues" evidence="3">
    <location>
        <begin position="251"/>
        <end position="274"/>
    </location>
</feature>
<evidence type="ECO:0000256" key="1">
    <source>
        <dbReference type="ARBA" id="ARBA00022468"/>
    </source>
</evidence>
<dbReference type="PANTHER" id="PTHR12659">
    <property type="entry name" value="RHO-TYPE GTPASE ACTIVATING PROTEIN"/>
    <property type="match status" value="1"/>
</dbReference>
<dbReference type="PROSITE" id="PS50848">
    <property type="entry name" value="START"/>
    <property type="match status" value="1"/>
</dbReference>
<dbReference type="PANTHER" id="PTHR12659:SF7">
    <property type="entry name" value="CROSSVEINLESS C, ISOFORM C"/>
    <property type="match status" value="1"/>
</dbReference>
<dbReference type="InterPro" id="IPR023393">
    <property type="entry name" value="START-like_dom_sf"/>
</dbReference>
<dbReference type="GO" id="GO:0007165">
    <property type="term" value="P:signal transduction"/>
    <property type="evidence" value="ECO:0007669"/>
    <property type="project" value="InterPro"/>
</dbReference>
<dbReference type="SUPFAM" id="SSF48350">
    <property type="entry name" value="GTPase activation domain, GAP"/>
    <property type="match status" value="1"/>
</dbReference>
<gene>
    <name evidence="6" type="primary">100631399</name>
</gene>
<keyword evidence="2" id="KW-0597">Phosphoprotein</keyword>
<feature type="compositionally biased region" description="Basic residues" evidence="3">
    <location>
        <begin position="172"/>
        <end position="181"/>
    </location>
</feature>
<evidence type="ECO:0000256" key="2">
    <source>
        <dbReference type="ARBA" id="ARBA00022553"/>
    </source>
</evidence>
<reference evidence="6" key="2">
    <citation type="submission" date="2024-06" db="UniProtKB">
        <authorList>
            <consortium name="EnsemblMetazoa"/>
        </authorList>
    </citation>
    <scope>IDENTIFICATION</scope>
</reference>
<sequence length="998" mass="112137">MEAENEIDFVNPVFMWLSALDPSADCSPSTMPGRGNKAERPRSLIPPSSPFLRAKTALKRTFSSGHYGEMSKARIREAQDACIWLKSAGFPQYVQQFEGGEFPINVTAMQVEKDHQFLDLPSIEALIKRLNVLNRCADLLEEVLSKDDDSDDDDTMRALSEQWQFERTDKRWSRKGKHPKRTSPLTINNTHYPSPAASVDIIEPPLMVSELSTSPTRTTNRSIKTYSFCGDKEGVSIQIVPLPSVSDEDETKQSDAGSEKLDLLSPMKERVRDKDEDDDEGKIGELGRLGSFASGMLSMFDDSMSKLRRPTLNSDLSRSLPDVFSCSTLPSSNNETTQTCLSDLTGSVDSILNLEKGEEEEFEDLLESPAVHSRGPSETLMCNSSGTWGGPSPEASYTEEEENVCVEGSHKRIGRQSTFDSNDSSSYMEHVEVTTTGTLTRSSIVSSPTQPSSAKSKWHSFKRQHSFRHAFKPLRTLIPIEELSVGQISVLRKLSLVKLTALIELHNGKANVSRILKSRRNKNYSLRANRIFGSSLSSNVIYYGQALPPIILQAMEHLKKTAMETTGIFRRTAAKARVELLKELIENSPDLIDFSEYTSYEVADLLKLYFRELPESLIPAKLSEALLVSYECIPSAVRLQAQQAVMLLLPDENREALQCMLKLLAYTSQYSHTHQMDAQNLSLCLSPTLFSLSAIARPSPVIRRGSMRRPNSVVSTTTPQSPSPLGGGASKELNDHIVSSRCLAELILNHESLFKVAADMMQLCKFSHLEFGDPVPFQELGLDKSGVGDYRYYIENCMSTLAKEQRRRYRGWVHCDLMKGVSLAYCKIEDGVPLRLWRGTVEVPASSEMVLRKLWEERFLWDGSVLKGRRVSKLDENTEIFQYVTSSMAPLSDRDHCIMRSWRFDPSNDSYVVISTSVSHPSATLLSGVRCTELAMRYIIEPAGNKNSILTLFCRVDMRGRSADYYNHFYGRYLASSIYKLRDSFRRSLETDYIETPV</sequence>
<feature type="domain" description="Rho-GAP" evidence="4">
    <location>
        <begin position="534"/>
        <end position="725"/>
    </location>
</feature>
<name>A0AAN0J1D9_AMPQE</name>
<dbReference type="Pfam" id="PF01852">
    <property type="entry name" value="START"/>
    <property type="match status" value="1"/>
</dbReference>
<feature type="region of interest" description="Disordered" evidence="3">
    <location>
        <begin position="170"/>
        <end position="191"/>
    </location>
</feature>
<dbReference type="EnsemblMetazoa" id="XM_019995295.1">
    <property type="protein sequence ID" value="XP_019850854.1"/>
    <property type="gene ID" value="LOC100631399"/>
</dbReference>
<dbReference type="InterPro" id="IPR000198">
    <property type="entry name" value="RhoGAP_dom"/>
</dbReference>
<dbReference type="InterPro" id="IPR013761">
    <property type="entry name" value="SAM/pointed_sf"/>
</dbReference>
<dbReference type="AlphaFoldDB" id="A0AAN0J1D9"/>
<evidence type="ECO:0000313" key="6">
    <source>
        <dbReference type="EnsemblMetazoa" id="XP_019850854.1"/>
    </source>
</evidence>
<dbReference type="InterPro" id="IPR008936">
    <property type="entry name" value="Rho_GTPase_activation_prot"/>
</dbReference>
<dbReference type="Pfam" id="PF00620">
    <property type="entry name" value="RhoGAP"/>
    <property type="match status" value="1"/>
</dbReference>
<dbReference type="SMART" id="SM00234">
    <property type="entry name" value="START"/>
    <property type="match status" value="1"/>
</dbReference>
<dbReference type="Gene3D" id="1.10.555.10">
    <property type="entry name" value="Rho GTPase activation protein"/>
    <property type="match status" value="1"/>
</dbReference>
<dbReference type="SUPFAM" id="SSF47769">
    <property type="entry name" value="SAM/Pointed domain"/>
    <property type="match status" value="1"/>
</dbReference>
<feature type="region of interest" description="Disordered" evidence="3">
    <location>
        <begin position="242"/>
        <end position="283"/>
    </location>
</feature>
<dbReference type="PROSITE" id="PS50238">
    <property type="entry name" value="RHOGAP"/>
    <property type="match status" value="1"/>
</dbReference>
<proteinExistence type="predicted"/>
<evidence type="ECO:0008006" key="8">
    <source>
        <dbReference type="Google" id="ProtNLM"/>
    </source>
</evidence>
<accession>A0AAN0J1D9</accession>
<dbReference type="InterPro" id="IPR002913">
    <property type="entry name" value="START_lipid-bd_dom"/>
</dbReference>
<dbReference type="KEGG" id="aqu:100631399"/>
<dbReference type="SUPFAM" id="SSF55961">
    <property type="entry name" value="Bet v1-like"/>
    <property type="match status" value="1"/>
</dbReference>
<protein>
    <recommendedName>
        <fullName evidence="8">Rho-GAP domain-containing protein</fullName>
    </recommendedName>
</protein>
<reference evidence="7" key="1">
    <citation type="journal article" date="2010" name="Nature">
        <title>The Amphimedon queenslandica genome and the evolution of animal complexity.</title>
        <authorList>
            <person name="Srivastava M."/>
            <person name="Simakov O."/>
            <person name="Chapman J."/>
            <person name="Fahey B."/>
            <person name="Gauthier M.E."/>
            <person name="Mitros T."/>
            <person name="Richards G.S."/>
            <person name="Conaco C."/>
            <person name="Dacre M."/>
            <person name="Hellsten U."/>
            <person name="Larroux C."/>
            <person name="Putnam N.H."/>
            <person name="Stanke M."/>
            <person name="Adamska M."/>
            <person name="Darling A."/>
            <person name="Degnan S.M."/>
            <person name="Oakley T.H."/>
            <person name="Plachetzki D.C."/>
            <person name="Zhai Y."/>
            <person name="Adamski M."/>
            <person name="Calcino A."/>
            <person name="Cummins S.F."/>
            <person name="Goodstein D.M."/>
            <person name="Harris C."/>
            <person name="Jackson D.J."/>
            <person name="Leys S.P."/>
            <person name="Shu S."/>
            <person name="Woodcroft B.J."/>
            <person name="Vervoort M."/>
            <person name="Kosik K.S."/>
            <person name="Manning G."/>
            <person name="Degnan B.M."/>
            <person name="Rokhsar D.S."/>
        </authorList>
    </citation>
    <scope>NUCLEOTIDE SEQUENCE [LARGE SCALE GENOMIC DNA]</scope>
</reference>
<feature type="compositionally biased region" description="Low complexity" evidence="3">
    <location>
        <begin position="715"/>
        <end position="724"/>
    </location>
</feature>
<feature type="domain" description="START" evidence="5">
    <location>
        <begin position="796"/>
        <end position="994"/>
    </location>
</feature>
<dbReference type="GO" id="GO:0008289">
    <property type="term" value="F:lipid binding"/>
    <property type="evidence" value="ECO:0007669"/>
    <property type="project" value="InterPro"/>
</dbReference>